<dbReference type="GO" id="GO:0005737">
    <property type="term" value="C:cytoplasm"/>
    <property type="evidence" value="ECO:0007669"/>
    <property type="project" value="UniProtKB-SubCell"/>
</dbReference>
<dbReference type="InterPro" id="IPR023582">
    <property type="entry name" value="Impact"/>
</dbReference>
<dbReference type="PANTHER" id="PTHR16301">
    <property type="entry name" value="IMPACT-RELATED"/>
    <property type="match status" value="1"/>
</dbReference>
<dbReference type="Pfam" id="PF01205">
    <property type="entry name" value="Impact_N"/>
    <property type="match status" value="1"/>
</dbReference>
<dbReference type="GO" id="GO:0140469">
    <property type="term" value="P:GCN2-mediated signaling"/>
    <property type="evidence" value="ECO:0007669"/>
    <property type="project" value="TreeGrafter"/>
</dbReference>
<dbReference type="HOGENOM" id="CLU_045276_0_0_1"/>
<dbReference type="CDD" id="cd11605">
    <property type="entry name" value="RWD_DRWD_ELF-like"/>
    <property type="match status" value="1"/>
</dbReference>
<dbReference type="InterPro" id="IPR006575">
    <property type="entry name" value="RWD_dom"/>
</dbReference>
<dbReference type="EMBL" id="KN838682">
    <property type="protein sequence ID" value="KIJ97848.1"/>
    <property type="molecule type" value="Genomic_DNA"/>
</dbReference>
<dbReference type="SUPFAM" id="SSF54211">
    <property type="entry name" value="Ribosomal protein S5 domain 2-like"/>
    <property type="match status" value="1"/>
</dbReference>
<keyword evidence="10" id="KW-1185">Reference proteome</keyword>
<name>A0A0C9X8V6_9AGAR</name>
<dbReference type="InterPro" id="IPR016135">
    <property type="entry name" value="UBQ-conjugating_enzyme/RWD"/>
</dbReference>
<evidence type="ECO:0000259" key="8">
    <source>
        <dbReference type="PROSITE" id="PS50908"/>
    </source>
</evidence>
<evidence type="ECO:0000256" key="7">
    <source>
        <dbReference type="SAM" id="MobiDB-lite"/>
    </source>
</evidence>
<dbReference type="Pfam" id="PF05773">
    <property type="entry name" value="RWD"/>
    <property type="match status" value="1"/>
</dbReference>
<dbReference type="InterPro" id="IPR001498">
    <property type="entry name" value="Impact_N"/>
</dbReference>
<dbReference type="STRING" id="1095629.A0A0C9X8V6"/>
<evidence type="ECO:0000256" key="4">
    <source>
        <dbReference type="ARBA" id="ARBA00022491"/>
    </source>
</evidence>
<dbReference type="InterPro" id="IPR020568">
    <property type="entry name" value="Ribosomal_Su5_D2-typ_SF"/>
</dbReference>
<dbReference type="SUPFAM" id="SSF54495">
    <property type="entry name" value="UBC-like"/>
    <property type="match status" value="1"/>
</dbReference>
<evidence type="ECO:0000256" key="6">
    <source>
        <dbReference type="ARBA" id="ARBA00023016"/>
    </source>
</evidence>
<accession>A0A0C9X8V6</accession>
<organism evidence="9 10">
    <name type="scientific">Laccaria amethystina LaAM-08-1</name>
    <dbReference type="NCBI Taxonomy" id="1095629"/>
    <lineage>
        <taxon>Eukaryota</taxon>
        <taxon>Fungi</taxon>
        <taxon>Dikarya</taxon>
        <taxon>Basidiomycota</taxon>
        <taxon>Agaricomycotina</taxon>
        <taxon>Agaricomycetes</taxon>
        <taxon>Agaricomycetidae</taxon>
        <taxon>Agaricales</taxon>
        <taxon>Agaricineae</taxon>
        <taxon>Hydnangiaceae</taxon>
        <taxon>Laccaria</taxon>
    </lineage>
</organism>
<evidence type="ECO:0000313" key="9">
    <source>
        <dbReference type="EMBL" id="KIJ97848.1"/>
    </source>
</evidence>
<reference evidence="10" key="2">
    <citation type="submission" date="2015-01" db="EMBL/GenBank/DDBJ databases">
        <title>Evolutionary Origins and Diversification of the Mycorrhizal Mutualists.</title>
        <authorList>
            <consortium name="DOE Joint Genome Institute"/>
            <consortium name="Mycorrhizal Genomics Consortium"/>
            <person name="Kohler A."/>
            <person name="Kuo A."/>
            <person name="Nagy L.G."/>
            <person name="Floudas D."/>
            <person name="Copeland A."/>
            <person name="Barry K.W."/>
            <person name="Cichocki N."/>
            <person name="Veneault-Fourrey C."/>
            <person name="LaButti K."/>
            <person name="Lindquist E.A."/>
            <person name="Lipzen A."/>
            <person name="Lundell T."/>
            <person name="Morin E."/>
            <person name="Murat C."/>
            <person name="Riley R."/>
            <person name="Ohm R."/>
            <person name="Sun H."/>
            <person name="Tunlid A."/>
            <person name="Henrissat B."/>
            <person name="Grigoriev I.V."/>
            <person name="Hibbett D.S."/>
            <person name="Martin F."/>
        </authorList>
    </citation>
    <scope>NUCLEOTIDE SEQUENCE [LARGE SCALE GENOMIC DNA]</scope>
    <source>
        <strain evidence="10">LaAM-08-1</strain>
    </source>
</reference>
<evidence type="ECO:0000256" key="1">
    <source>
        <dbReference type="ARBA" id="ARBA00004496"/>
    </source>
</evidence>
<evidence type="ECO:0000256" key="5">
    <source>
        <dbReference type="ARBA" id="ARBA00022845"/>
    </source>
</evidence>
<feature type="compositionally biased region" description="Basic and acidic residues" evidence="7">
    <location>
        <begin position="197"/>
        <end position="207"/>
    </location>
</feature>
<dbReference type="PANTHER" id="PTHR16301:SF24">
    <property type="entry name" value="RWD DOMAIN-CONTAINING PROTEIN"/>
    <property type="match status" value="1"/>
</dbReference>
<dbReference type="GO" id="GO:0006446">
    <property type="term" value="P:regulation of translational initiation"/>
    <property type="evidence" value="ECO:0007669"/>
    <property type="project" value="TreeGrafter"/>
</dbReference>
<dbReference type="Gene3D" id="3.10.110.10">
    <property type="entry name" value="Ubiquitin Conjugating Enzyme"/>
    <property type="match status" value="1"/>
</dbReference>
<dbReference type="PROSITE" id="PS50908">
    <property type="entry name" value="RWD"/>
    <property type="match status" value="1"/>
</dbReference>
<reference evidence="9 10" key="1">
    <citation type="submission" date="2014-04" db="EMBL/GenBank/DDBJ databases">
        <authorList>
            <consortium name="DOE Joint Genome Institute"/>
            <person name="Kuo A."/>
            <person name="Kohler A."/>
            <person name="Nagy L.G."/>
            <person name="Floudas D."/>
            <person name="Copeland A."/>
            <person name="Barry K.W."/>
            <person name="Cichocki N."/>
            <person name="Veneault-Fourrey C."/>
            <person name="LaButti K."/>
            <person name="Lindquist E.A."/>
            <person name="Lipzen A."/>
            <person name="Lundell T."/>
            <person name="Morin E."/>
            <person name="Murat C."/>
            <person name="Sun H."/>
            <person name="Tunlid A."/>
            <person name="Henrissat B."/>
            <person name="Grigoriev I.V."/>
            <person name="Hibbett D.S."/>
            <person name="Martin F."/>
            <person name="Nordberg H.P."/>
            <person name="Cantor M.N."/>
            <person name="Hua S.X."/>
        </authorList>
    </citation>
    <scope>NUCLEOTIDE SEQUENCE [LARGE SCALE GENOMIC DNA]</scope>
    <source>
        <strain evidence="9 10">LaAM-08-1</strain>
    </source>
</reference>
<evidence type="ECO:0000256" key="3">
    <source>
        <dbReference type="ARBA" id="ARBA00022490"/>
    </source>
</evidence>
<keyword evidence="3" id="KW-0963">Cytoplasm</keyword>
<gene>
    <name evidence="9" type="ORF">K443DRAFT_629479</name>
</gene>
<dbReference type="AlphaFoldDB" id="A0A0C9X8V6"/>
<dbReference type="OrthoDB" id="69641at2759"/>
<keyword evidence="6" id="KW-0346">Stress response</keyword>
<evidence type="ECO:0000313" key="10">
    <source>
        <dbReference type="Proteomes" id="UP000054477"/>
    </source>
</evidence>
<keyword evidence="5" id="KW-0810">Translation regulation</keyword>
<proteinExistence type="inferred from homology"/>
<keyword evidence="4" id="KW-0678">Repressor</keyword>
<comment type="similarity">
    <text evidence="2">Belongs to the IMPACT family.</text>
</comment>
<comment type="subcellular location">
    <subcellularLocation>
        <location evidence="1">Cytoplasm</location>
    </subcellularLocation>
</comment>
<sequence length="357" mass="39434">MTMPPPNDDSDYTKELQEFIVHLSEQPGKESVASEIEVLQSIYGNTAIRLWQPPTRIEQSQNNQEAVVRYEVVLSLPSPHEDVSLTILVSLPSTYPASSSPQLQLLSRYIGPFGADSNLFGSILRTYISINGIEWSEDSLCVFDGLQNVLERCTAWYEERLSTEKAGELVRVDAKENGYIDVDSSSSSLTDTSLGANDERGAERKSDNLSPPTEIPAGIQIYVAEPITDRKSTFIGRACRISQPSDVPVVLAHLMSERRISRAAHPIINAWRCQVGSVLHQDNDDDGETAAGGRLAHLLQILEVNNVLVVVTRYFGGTHLGPDRFKHINQAARNALEGGGFLDTFETRKNTGRGKKR</sequence>
<feature type="domain" description="RWD" evidence="8">
    <location>
        <begin position="34"/>
        <end position="156"/>
    </location>
</feature>
<dbReference type="InterPro" id="IPR036956">
    <property type="entry name" value="Impact_N_sf"/>
</dbReference>
<feature type="compositionally biased region" description="Low complexity" evidence="7">
    <location>
        <begin position="183"/>
        <end position="194"/>
    </location>
</feature>
<evidence type="ECO:0000256" key="2">
    <source>
        <dbReference type="ARBA" id="ARBA00007665"/>
    </source>
</evidence>
<protein>
    <recommendedName>
        <fullName evidence="8">RWD domain-containing protein</fullName>
    </recommendedName>
</protein>
<feature type="region of interest" description="Disordered" evidence="7">
    <location>
        <begin position="183"/>
        <end position="213"/>
    </location>
</feature>
<dbReference type="Proteomes" id="UP000054477">
    <property type="component" value="Unassembled WGS sequence"/>
</dbReference>
<dbReference type="Gene3D" id="3.30.230.30">
    <property type="entry name" value="Impact, N-terminal domain"/>
    <property type="match status" value="1"/>
</dbReference>